<dbReference type="PANTHER" id="PTHR23232:SF158">
    <property type="entry name" value="KRAB DOMAIN-CONTAINING PROTEIN 5"/>
    <property type="match status" value="1"/>
</dbReference>
<name>A0A7J7EPT5_DICBM</name>
<dbReference type="SMART" id="SM00349">
    <property type="entry name" value="KRAB"/>
    <property type="match status" value="1"/>
</dbReference>
<dbReference type="EMBL" id="JACDTQ010002544">
    <property type="protein sequence ID" value="KAF5917456.1"/>
    <property type="molecule type" value="Genomic_DNA"/>
</dbReference>
<evidence type="ECO:0000313" key="2">
    <source>
        <dbReference type="EMBL" id="KAF5917456.1"/>
    </source>
</evidence>
<sequence>MALSFLKVISQESVKFRDVAVVFSPDQWAHLSPEERSLYKDVMLDNCDYLVSLEKELCRGIFFLSGLR</sequence>
<evidence type="ECO:0000313" key="3">
    <source>
        <dbReference type="Proteomes" id="UP000551758"/>
    </source>
</evidence>
<reference evidence="2 3" key="1">
    <citation type="journal article" date="2020" name="Mol. Biol. Evol.">
        <title>Interspecific Gene Flow and the Evolution of Specialization in Black and White Rhinoceros.</title>
        <authorList>
            <person name="Moodley Y."/>
            <person name="Westbury M.V."/>
            <person name="Russo I.M."/>
            <person name="Gopalakrishnan S."/>
            <person name="Rakotoarivelo A."/>
            <person name="Olsen R.A."/>
            <person name="Prost S."/>
            <person name="Tunstall T."/>
            <person name="Ryder O.A."/>
            <person name="Dalen L."/>
            <person name="Bruford M.W."/>
        </authorList>
    </citation>
    <scope>NUCLEOTIDE SEQUENCE [LARGE SCALE GENOMIC DNA]</scope>
    <source>
        <strain evidence="2">SBR-YM</strain>
        <tissue evidence="2">Skin</tissue>
    </source>
</reference>
<proteinExistence type="predicted"/>
<dbReference type="PROSITE" id="PS50805">
    <property type="entry name" value="KRAB"/>
    <property type="match status" value="1"/>
</dbReference>
<dbReference type="AlphaFoldDB" id="A0A7J7EPT5"/>
<gene>
    <name evidence="2" type="ORF">HPG69_017347</name>
</gene>
<accession>A0A7J7EPT5</accession>
<dbReference type="InterPro" id="IPR050169">
    <property type="entry name" value="Krueppel_C2H2_ZnF"/>
</dbReference>
<comment type="caution">
    <text evidence="2">The sequence shown here is derived from an EMBL/GenBank/DDBJ whole genome shotgun (WGS) entry which is preliminary data.</text>
</comment>
<dbReference type="CDD" id="cd07765">
    <property type="entry name" value="KRAB_A-box"/>
    <property type="match status" value="1"/>
</dbReference>
<organism evidence="2 3">
    <name type="scientific">Diceros bicornis minor</name>
    <name type="common">South-central black rhinoceros</name>
    <dbReference type="NCBI Taxonomy" id="77932"/>
    <lineage>
        <taxon>Eukaryota</taxon>
        <taxon>Metazoa</taxon>
        <taxon>Chordata</taxon>
        <taxon>Craniata</taxon>
        <taxon>Vertebrata</taxon>
        <taxon>Euteleostomi</taxon>
        <taxon>Mammalia</taxon>
        <taxon>Eutheria</taxon>
        <taxon>Laurasiatheria</taxon>
        <taxon>Perissodactyla</taxon>
        <taxon>Rhinocerotidae</taxon>
        <taxon>Diceros</taxon>
    </lineage>
</organism>
<evidence type="ECO:0000259" key="1">
    <source>
        <dbReference type="PROSITE" id="PS50805"/>
    </source>
</evidence>
<dbReference type="Proteomes" id="UP000551758">
    <property type="component" value="Unassembled WGS sequence"/>
</dbReference>
<dbReference type="GO" id="GO:0006355">
    <property type="term" value="P:regulation of DNA-templated transcription"/>
    <property type="evidence" value="ECO:0007669"/>
    <property type="project" value="InterPro"/>
</dbReference>
<protein>
    <recommendedName>
        <fullName evidence="1">KRAB domain-containing protein</fullName>
    </recommendedName>
</protein>
<keyword evidence="3" id="KW-1185">Reference proteome</keyword>
<dbReference type="Gene3D" id="6.10.140.140">
    <property type="match status" value="1"/>
</dbReference>
<dbReference type="PANTHER" id="PTHR23232">
    <property type="entry name" value="KRAB DOMAIN C2H2 ZINC FINGER"/>
    <property type="match status" value="1"/>
</dbReference>
<dbReference type="Pfam" id="PF01352">
    <property type="entry name" value="KRAB"/>
    <property type="match status" value="1"/>
</dbReference>
<dbReference type="InterPro" id="IPR001909">
    <property type="entry name" value="KRAB"/>
</dbReference>
<feature type="domain" description="KRAB" evidence="1">
    <location>
        <begin position="14"/>
        <end position="68"/>
    </location>
</feature>
<dbReference type="InterPro" id="IPR036051">
    <property type="entry name" value="KRAB_dom_sf"/>
</dbReference>
<dbReference type="SUPFAM" id="SSF109640">
    <property type="entry name" value="KRAB domain (Kruppel-associated box)"/>
    <property type="match status" value="1"/>
</dbReference>